<protein>
    <submittedName>
        <fullName evidence="2">Uncharacterized protein</fullName>
    </submittedName>
</protein>
<name>A0A2X1KH52_ECOLX</name>
<evidence type="ECO:0000313" key="2">
    <source>
        <dbReference type="EMBL" id="SPW58403.1"/>
    </source>
</evidence>
<evidence type="ECO:0000256" key="1">
    <source>
        <dbReference type="SAM" id="MobiDB-lite"/>
    </source>
</evidence>
<organism evidence="2 3">
    <name type="scientific">Escherichia coli</name>
    <dbReference type="NCBI Taxonomy" id="562"/>
    <lineage>
        <taxon>Bacteria</taxon>
        <taxon>Pseudomonadati</taxon>
        <taxon>Pseudomonadota</taxon>
        <taxon>Gammaproteobacteria</taxon>
        <taxon>Enterobacterales</taxon>
        <taxon>Enterobacteriaceae</taxon>
        <taxon>Escherichia</taxon>
    </lineage>
</organism>
<sequence length="36" mass="3834">MLSKSALAVKPPWIKKGDEPPAQRTARACAERGRGG</sequence>
<dbReference type="AlphaFoldDB" id="A0A2X1KH52"/>
<reference evidence="2 3" key="1">
    <citation type="submission" date="2018-06" db="EMBL/GenBank/DDBJ databases">
        <authorList>
            <consortium name="Pathogen Informatics"/>
            <person name="Doyle S."/>
        </authorList>
    </citation>
    <scope>NUCLEOTIDE SEQUENCE [LARGE SCALE GENOMIC DNA]</scope>
    <source>
        <strain evidence="2 3">NCTC11126</strain>
    </source>
</reference>
<evidence type="ECO:0000313" key="3">
    <source>
        <dbReference type="Proteomes" id="UP000250561"/>
    </source>
</evidence>
<dbReference type="Proteomes" id="UP000250561">
    <property type="component" value="Unassembled WGS sequence"/>
</dbReference>
<feature type="region of interest" description="Disordered" evidence="1">
    <location>
        <begin position="1"/>
        <end position="36"/>
    </location>
</feature>
<dbReference type="EMBL" id="UARS01000021">
    <property type="protein sequence ID" value="SPW58403.1"/>
    <property type="molecule type" value="Genomic_DNA"/>
</dbReference>
<gene>
    <name evidence="2" type="ORF">NCTC11126_06104</name>
</gene>
<accession>A0A2X1KH52</accession>
<proteinExistence type="predicted"/>